<evidence type="ECO:0000313" key="1">
    <source>
        <dbReference type="EMBL" id="ADX66836.1"/>
    </source>
</evidence>
<dbReference type="Gene3D" id="3.30.2220.10">
    <property type="entry name" value="rbstp2171"/>
    <property type="match status" value="1"/>
</dbReference>
<keyword evidence="2" id="KW-1185">Reference proteome</keyword>
<dbReference type="KEGG" id="wvi:Weevi_0110"/>
<sequence length="184" mass="21419">MSKDIIQKQIDAWKSQYGTVYALPVDDKTAYLRQPNVLDWKQAFTAMQDDGEIGFSESLLKTLIIGGDDEVLKNDEYFTPARKALAKMFRYDEAETKELENRQTEIKLGEHRCVVRVITREDLRLAEKRNPSNKPLVTQEQLFNIIKVEADPIFEDRNNAEIRMPLYEAIEKLQNKKIAQIKKL</sequence>
<accession>F0P2U6</accession>
<protein>
    <submittedName>
        <fullName evidence="1">Uncharacterized protein</fullName>
    </submittedName>
</protein>
<dbReference type="RefSeq" id="WP_013597228.1">
    <property type="nucleotide sequence ID" value="NC_015144.1"/>
</dbReference>
<dbReference type="STRING" id="865938.Weevi_0110"/>
<proteinExistence type="predicted"/>
<reference evidence="1 2" key="1">
    <citation type="journal article" date="2011" name="Stand. Genomic Sci.">
        <title>Complete genome sequence of Weeksella virosa type strain (9751).</title>
        <authorList>
            <person name="Lang E."/>
            <person name="Teshima H."/>
            <person name="Lucas S."/>
            <person name="Lapidus A."/>
            <person name="Hammon N."/>
            <person name="Deshpande S."/>
            <person name="Nolan M."/>
            <person name="Cheng J.F."/>
            <person name="Pitluck S."/>
            <person name="Liolios K."/>
            <person name="Pagani I."/>
            <person name="Mikhailova N."/>
            <person name="Ivanova N."/>
            <person name="Mavromatis K."/>
            <person name="Pati A."/>
            <person name="Tapia R."/>
            <person name="Han C."/>
            <person name="Goodwin L."/>
            <person name="Chen A."/>
            <person name="Palaniappan K."/>
            <person name="Land M."/>
            <person name="Hauser L."/>
            <person name="Chang Y.J."/>
            <person name="Jeffries C.D."/>
            <person name="Brambilla E.M."/>
            <person name="Kopitz M."/>
            <person name="Rohde M."/>
            <person name="Goker M."/>
            <person name="Tindall B.J."/>
            <person name="Detter J.C."/>
            <person name="Woyke T."/>
            <person name="Bristow J."/>
            <person name="Eisen J.A."/>
            <person name="Markowitz V."/>
            <person name="Hugenholtz P."/>
            <person name="Klenk H.P."/>
            <person name="Kyrpides N.C."/>
        </authorList>
    </citation>
    <scope>NUCLEOTIDE SEQUENCE [LARGE SCALE GENOMIC DNA]</scope>
    <source>
        <strain evidence="2">ATCC 43766 / DSM 16922 / JCM 21250 / NBRC 16016 / NCTC 11634 / CL345/78</strain>
    </source>
</reference>
<dbReference type="OrthoDB" id="885654at2"/>
<dbReference type="eggNOG" id="ENOG5030YTZ">
    <property type="taxonomic scope" value="Bacteria"/>
</dbReference>
<dbReference type="AlphaFoldDB" id="F0P2U6"/>
<reference evidence="2" key="2">
    <citation type="journal article" date="2011" name="Stand. Genomic Sci.">
        <title>Complete genome sequence of Weeksella virosa type strain (9751T).</title>
        <authorList>
            <person name="Lang E."/>
            <person name="Teshima H."/>
            <person name="Lucas S."/>
            <person name="Lapidus A."/>
            <person name="Hammon N."/>
            <person name="Deshpande S."/>
            <person name="Nolan M."/>
            <person name="Cheng J."/>
            <person name="Pitluck S."/>
            <person name="Liolios K."/>
            <person name="Pagani I."/>
            <person name="Mikhailova N."/>
            <person name="Ivanova N."/>
            <person name="Mavromatis K."/>
            <person name="Pati A."/>
            <person name="Tapia R."/>
            <person name="Han C."/>
            <person name="Goodwin L."/>
            <person name="Chen A."/>
            <person name="Palaniappan K."/>
            <person name="Land M."/>
            <person name="Hauser L."/>
            <person name="Chang Y."/>
            <person name="Jeffries C."/>
            <person name="Brambilla E."/>
            <person name="Kopitz M."/>
            <person name="Rohde M."/>
            <person name="Goker M."/>
            <person name="Tindall B."/>
            <person name="Detter J."/>
            <person name="Woyke T."/>
            <person name="Bristow J."/>
            <person name="Eisen J."/>
            <person name="Markowitz V."/>
            <person name="Hugenholtz P."/>
            <person name="Klenk H."/>
            <person name="Kyrpides N."/>
        </authorList>
    </citation>
    <scope>NUCLEOTIDE SEQUENCE [LARGE SCALE GENOMIC DNA]</scope>
    <source>
        <strain evidence="2">ATCC 43766 / DSM 16922 / JCM 21250 / NBRC 16016 / NCTC 11634 / CL345/78</strain>
    </source>
</reference>
<gene>
    <name evidence="1" type="ordered locus">Weevi_0110</name>
</gene>
<evidence type="ECO:0000313" key="2">
    <source>
        <dbReference type="Proteomes" id="UP000008641"/>
    </source>
</evidence>
<name>F0P2U6_WEEVC</name>
<dbReference type="EMBL" id="CP002455">
    <property type="protein sequence ID" value="ADX66836.1"/>
    <property type="molecule type" value="Genomic_DNA"/>
</dbReference>
<dbReference type="Proteomes" id="UP000008641">
    <property type="component" value="Chromosome"/>
</dbReference>
<organism evidence="1 2">
    <name type="scientific">Weeksella virosa (strain ATCC 43766 / DSM 16922 / JCM 21250 / CCUG 30538 / CDC 9751 / IAM 14551 / NBRC 16016 / NCTC 11634 / CL345/78)</name>
    <dbReference type="NCBI Taxonomy" id="865938"/>
    <lineage>
        <taxon>Bacteria</taxon>
        <taxon>Pseudomonadati</taxon>
        <taxon>Bacteroidota</taxon>
        <taxon>Flavobacteriia</taxon>
        <taxon>Flavobacteriales</taxon>
        <taxon>Weeksellaceae</taxon>
        <taxon>Weeksella</taxon>
    </lineage>
</organism>
<dbReference type="HOGENOM" id="CLU_1467649_0_0_10"/>